<keyword evidence="5" id="KW-1133">Transmembrane helix</keyword>
<evidence type="ECO:0000256" key="4">
    <source>
        <dbReference type="SAM" id="MobiDB-lite"/>
    </source>
</evidence>
<dbReference type="STRING" id="9516.ENSCCAP00000036603"/>
<dbReference type="InterPro" id="IPR036179">
    <property type="entry name" value="Ig-like_dom_sf"/>
</dbReference>
<protein>
    <recommendedName>
        <fullName evidence="7">Ig-like domain-containing protein</fullName>
    </recommendedName>
</protein>
<dbReference type="AlphaFoldDB" id="A0A2K5S8B3"/>
<keyword evidence="5" id="KW-0472">Membrane</keyword>
<evidence type="ECO:0000313" key="8">
    <source>
        <dbReference type="Ensembl" id="ENSCCAP00000036603.1"/>
    </source>
</evidence>
<dbReference type="OMA" id="VYSRILX"/>
<reference evidence="8" key="1">
    <citation type="submission" date="2025-08" db="UniProtKB">
        <authorList>
            <consortium name="Ensembl"/>
        </authorList>
    </citation>
    <scope>IDENTIFICATION</scope>
</reference>
<dbReference type="Ensembl" id="ENSCCAT00000054390.1">
    <property type="protein sequence ID" value="ENSCCAP00000036603.1"/>
    <property type="gene ID" value="ENSCCAG00000036223.1"/>
</dbReference>
<dbReference type="PANTHER" id="PTHR11481:SF11">
    <property type="entry name" value="HIGH AFFINITY IMMUNOGLOBULIN GAMMA FC RECEPTOR I-RELATED"/>
    <property type="match status" value="1"/>
</dbReference>
<evidence type="ECO:0000256" key="6">
    <source>
        <dbReference type="SAM" id="SignalP"/>
    </source>
</evidence>
<dbReference type="Proteomes" id="UP000233040">
    <property type="component" value="Unassembled WGS sequence"/>
</dbReference>
<sequence length="193" mass="21839">MWFLTVLLLWVPVDGQVDPTKAVITLQPPWVSVFQGETVTLQCVGPHVPGNSATQWFLNGTATQISTPSYSITSASVNDSGEYRCQTGLSVLSDPVQLEVHRGLQSPTPVWFHFLFYVVVGIMFLVDTVLCVTICKELKRKKKWNLEIPLESAHEKKVTSDLQKHRHLGKDLKRQEQEQPQNRVHRKAPQKAK</sequence>
<dbReference type="GeneTree" id="ENSGT01050000244808"/>
<dbReference type="GO" id="GO:0001788">
    <property type="term" value="P:antibody-dependent cellular cytotoxicity"/>
    <property type="evidence" value="ECO:0007669"/>
    <property type="project" value="TreeGrafter"/>
</dbReference>
<dbReference type="Pfam" id="PF13895">
    <property type="entry name" value="Ig_2"/>
    <property type="match status" value="1"/>
</dbReference>
<keyword evidence="2" id="KW-1015">Disulfide bond</keyword>
<name>A0A2K5S8B3_CEBIM</name>
<dbReference type="PANTHER" id="PTHR11481">
    <property type="entry name" value="IMMUNOGLOBULIN FC RECEPTOR"/>
    <property type="match status" value="1"/>
</dbReference>
<evidence type="ECO:0000313" key="9">
    <source>
        <dbReference type="Proteomes" id="UP000233040"/>
    </source>
</evidence>
<keyword evidence="5" id="KW-0812">Transmembrane</keyword>
<dbReference type="InterPro" id="IPR050488">
    <property type="entry name" value="Ig_Fc_receptor"/>
</dbReference>
<accession>A0A2K5S8B3</accession>
<organism evidence="8 9">
    <name type="scientific">Cebus imitator</name>
    <name type="common">Panamanian white-faced capuchin</name>
    <name type="synonym">Cebus capucinus imitator</name>
    <dbReference type="NCBI Taxonomy" id="2715852"/>
    <lineage>
        <taxon>Eukaryota</taxon>
        <taxon>Metazoa</taxon>
        <taxon>Chordata</taxon>
        <taxon>Craniata</taxon>
        <taxon>Vertebrata</taxon>
        <taxon>Euteleostomi</taxon>
        <taxon>Mammalia</taxon>
        <taxon>Eutheria</taxon>
        <taxon>Euarchontoglires</taxon>
        <taxon>Primates</taxon>
        <taxon>Haplorrhini</taxon>
        <taxon>Platyrrhini</taxon>
        <taxon>Cebidae</taxon>
        <taxon>Cebinae</taxon>
        <taxon>Cebus</taxon>
    </lineage>
</organism>
<dbReference type="CDD" id="cd05752">
    <property type="entry name" value="Ig1_FcgammaR_like"/>
    <property type="match status" value="1"/>
</dbReference>
<feature type="transmembrane region" description="Helical" evidence="5">
    <location>
        <begin position="114"/>
        <end position="135"/>
    </location>
</feature>
<evidence type="ECO:0000256" key="1">
    <source>
        <dbReference type="ARBA" id="ARBA00022729"/>
    </source>
</evidence>
<dbReference type="GO" id="GO:0019770">
    <property type="term" value="F:IgG receptor activity"/>
    <property type="evidence" value="ECO:0007669"/>
    <property type="project" value="TreeGrafter"/>
</dbReference>
<dbReference type="SUPFAM" id="SSF48726">
    <property type="entry name" value="Immunoglobulin"/>
    <property type="match status" value="1"/>
</dbReference>
<dbReference type="GO" id="GO:0050766">
    <property type="term" value="P:positive regulation of phagocytosis"/>
    <property type="evidence" value="ECO:0007669"/>
    <property type="project" value="TreeGrafter"/>
</dbReference>
<dbReference type="InterPro" id="IPR013783">
    <property type="entry name" value="Ig-like_fold"/>
</dbReference>
<feature type="domain" description="Ig-like" evidence="7">
    <location>
        <begin position="19"/>
        <end position="86"/>
    </location>
</feature>
<feature type="signal peptide" evidence="6">
    <location>
        <begin position="1"/>
        <end position="15"/>
    </location>
</feature>
<dbReference type="GO" id="GO:0019864">
    <property type="term" value="F:IgG binding"/>
    <property type="evidence" value="ECO:0007669"/>
    <property type="project" value="TreeGrafter"/>
</dbReference>
<evidence type="ECO:0000259" key="7">
    <source>
        <dbReference type="PROSITE" id="PS50835"/>
    </source>
</evidence>
<dbReference type="InterPro" id="IPR003599">
    <property type="entry name" value="Ig_sub"/>
</dbReference>
<keyword evidence="1 6" id="KW-0732">Signal</keyword>
<evidence type="ECO:0000256" key="2">
    <source>
        <dbReference type="ARBA" id="ARBA00023157"/>
    </source>
</evidence>
<dbReference type="SMART" id="SM00409">
    <property type="entry name" value="IG"/>
    <property type="match status" value="1"/>
</dbReference>
<feature type="region of interest" description="Disordered" evidence="4">
    <location>
        <begin position="155"/>
        <end position="193"/>
    </location>
</feature>
<dbReference type="GO" id="GO:0032760">
    <property type="term" value="P:positive regulation of tumor necrosis factor production"/>
    <property type="evidence" value="ECO:0007669"/>
    <property type="project" value="TreeGrafter"/>
</dbReference>
<proteinExistence type="predicted"/>
<reference evidence="8" key="2">
    <citation type="submission" date="2025-09" db="UniProtKB">
        <authorList>
            <consortium name="Ensembl"/>
        </authorList>
    </citation>
    <scope>IDENTIFICATION</scope>
</reference>
<feature type="compositionally biased region" description="Basic residues" evidence="4">
    <location>
        <begin position="183"/>
        <end position="193"/>
    </location>
</feature>
<keyword evidence="3" id="KW-0393">Immunoglobulin domain</keyword>
<dbReference type="FunFam" id="2.60.40.10:FF:000356">
    <property type="entry name" value="Low affinity immunoglobulin gamma Fc region receptor III-A"/>
    <property type="match status" value="1"/>
</dbReference>
<feature type="compositionally biased region" description="Basic and acidic residues" evidence="4">
    <location>
        <begin position="155"/>
        <end position="177"/>
    </location>
</feature>
<evidence type="ECO:0000256" key="5">
    <source>
        <dbReference type="SAM" id="Phobius"/>
    </source>
</evidence>
<keyword evidence="9" id="KW-1185">Reference proteome</keyword>
<dbReference type="InterPro" id="IPR007110">
    <property type="entry name" value="Ig-like_dom"/>
</dbReference>
<evidence type="ECO:0000256" key="3">
    <source>
        <dbReference type="ARBA" id="ARBA00023319"/>
    </source>
</evidence>
<dbReference type="PROSITE" id="PS50835">
    <property type="entry name" value="IG_LIKE"/>
    <property type="match status" value="1"/>
</dbReference>
<dbReference type="Gene3D" id="2.60.40.10">
    <property type="entry name" value="Immunoglobulins"/>
    <property type="match status" value="1"/>
</dbReference>
<feature type="chain" id="PRO_5014462437" description="Ig-like domain-containing protein" evidence="6">
    <location>
        <begin position="16"/>
        <end position="193"/>
    </location>
</feature>
<dbReference type="GO" id="GO:0009897">
    <property type="term" value="C:external side of plasma membrane"/>
    <property type="evidence" value="ECO:0007669"/>
    <property type="project" value="TreeGrafter"/>
</dbReference>